<organism evidence="1 2">
    <name type="scientific">Polarella glacialis</name>
    <name type="common">Dinoflagellate</name>
    <dbReference type="NCBI Taxonomy" id="89957"/>
    <lineage>
        <taxon>Eukaryota</taxon>
        <taxon>Sar</taxon>
        <taxon>Alveolata</taxon>
        <taxon>Dinophyceae</taxon>
        <taxon>Suessiales</taxon>
        <taxon>Suessiaceae</taxon>
        <taxon>Polarella</taxon>
    </lineage>
</organism>
<proteinExistence type="predicted"/>
<accession>A0A813IBJ7</accession>
<sequence length="102" mass="10185">GLRPDAATLGSGASALGRARLWASAVWLLASLRQAGLPSPPRACAAAVSACQASGCWWEASSMLRELQRSCLQIDVSAVSATAGGCETGGGGGLQLAVQLMA</sequence>
<dbReference type="Gene3D" id="1.25.40.10">
    <property type="entry name" value="Tetratricopeptide repeat domain"/>
    <property type="match status" value="1"/>
</dbReference>
<dbReference type="InterPro" id="IPR011990">
    <property type="entry name" value="TPR-like_helical_dom_sf"/>
</dbReference>
<name>A0A813IBJ7_POLGL</name>
<evidence type="ECO:0000313" key="2">
    <source>
        <dbReference type="Proteomes" id="UP000626109"/>
    </source>
</evidence>
<comment type="caution">
    <text evidence="1">The sequence shown here is derived from an EMBL/GenBank/DDBJ whole genome shotgun (WGS) entry which is preliminary data.</text>
</comment>
<gene>
    <name evidence="1" type="ORF">PGLA2088_LOCUS6408</name>
</gene>
<protein>
    <submittedName>
        <fullName evidence="1">Uncharacterized protein</fullName>
    </submittedName>
</protein>
<dbReference type="Proteomes" id="UP000626109">
    <property type="component" value="Unassembled WGS sequence"/>
</dbReference>
<evidence type="ECO:0000313" key="1">
    <source>
        <dbReference type="EMBL" id="CAE8648259.1"/>
    </source>
</evidence>
<feature type="non-terminal residue" evidence="1">
    <location>
        <position position="1"/>
    </location>
</feature>
<dbReference type="EMBL" id="CAJNNW010006381">
    <property type="protein sequence ID" value="CAE8648259.1"/>
    <property type="molecule type" value="Genomic_DNA"/>
</dbReference>
<reference evidence="1" key="1">
    <citation type="submission" date="2021-02" db="EMBL/GenBank/DDBJ databases">
        <authorList>
            <person name="Dougan E. K."/>
            <person name="Rhodes N."/>
            <person name="Thang M."/>
            <person name="Chan C."/>
        </authorList>
    </citation>
    <scope>NUCLEOTIDE SEQUENCE</scope>
</reference>
<feature type="non-terminal residue" evidence="1">
    <location>
        <position position="102"/>
    </location>
</feature>
<dbReference type="AlphaFoldDB" id="A0A813IBJ7"/>